<dbReference type="SMART" id="SM00530">
    <property type="entry name" value="HTH_XRE"/>
    <property type="match status" value="1"/>
</dbReference>
<dbReference type="InterPro" id="IPR001387">
    <property type="entry name" value="Cro/C1-type_HTH"/>
</dbReference>
<dbReference type="Gene3D" id="1.10.260.40">
    <property type="entry name" value="lambda repressor-like DNA-binding domains"/>
    <property type="match status" value="1"/>
</dbReference>
<reference evidence="4 5" key="1">
    <citation type="submission" date="2013-08" db="EMBL/GenBank/DDBJ databases">
        <authorList>
            <person name="Huang J."/>
            <person name="Wang G."/>
        </authorList>
    </citation>
    <scope>NUCLEOTIDE SEQUENCE [LARGE SCALE GENOMIC DNA]</scope>
    <source>
        <strain evidence="4 5">JSM 072002</strain>
    </source>
</reference>
<keyword evidence="2" id="KW-0472">Membrane</keyword>
<keyword evidence="2" id="KW-1133">Transmembrane helix</keyword>
<dbReference type="CDD" id="cd00093">
    <property type="entry name" value="HTH_XRE"/>
    <property type="match status" value="1"/>
</dbReference>
<organism evidence="4 5">
    <name type="scientific">Pontibacillus litoralis JSM 072002</name>
    <dbReference type="NCBI Taxonomy" id="1385512"/>
    <lineage>
        <taxon>Bacteria</taxon>
        <taxon>Bacillati</taxon>
        <taxon>Bacillota</taxon>
        <taxon>Bacilli</taxon>
        <taxon>Bacillales</taxon>
        <taxon>Bacillaceae</taxon>
        <taxon>Pontibacillus</taxon>
    </lineage>
</organism>
<dbReference type="InterPro" id="IPR025194">
    <property type="entry name" value="RodZ-like_C"/>
</dbReference>
<dbReference type="STRING" id="1385512.N784_06855"/>
<evidence type="ECO:0000256" key="1">
    <source>
        <dbReference type="SAM" id="MobiDB-lite"/>
    </source>
</evidence>
<evidence type="ECO:0000313" key="4">
    <source>
        <dbReference type="EMBL" id="KGX88376.1"/>
    </source>
</evidence>
<name>A0A0A5G5H1_9BACI</name>
<accession>A0A0A5G5H1</accession>
<feature type="transmembrane region" description="Helical" evidence="2">
    <location>
        <begin position="106"/>
        <end position="127"/>
    </location>
</feature>
<keyword evidence="2" id="KW-0812">Transmembrane</keyword>
<feature type="region of interest" description="Disordered" evidence="1">
    <location>
        <begin position="135"/>
        <end position="214"/>
    </location>
</feature>
<dbReference type="PANTHER" id="PTHR34475:SF1">
    <property type="entry name" value="CYTOSKELETON PROTEIN RODZ"/>
    <property type="match status" value="1"/>
</dbReference>
<dbReference type="Pfam" id="PF13413">
    <property type="entry name" value="HTH_25"/>
    <property type="match status" value="1"/>
</dbReference>
<dbReference type="SUPFAM" id="SSF47413">
    <property type="entry name" value="lambda repressor-like DNA-binding domains"/>
    <property type="match status" value="1"/>
</dbReference>
<gene>
    <name evidence="4" type="ORF">N784_06855</name>
</gene>
<dbReference type="RefSeq" id="WP_036831833.1">
    <property type="nucleotide sequence ID" value="NZ_AVPG01000002.1"/>
</dbReference>
<comment type="caution">
    <text evidence="4">The sequence shown here is derived from an EMBL/GenBank/DDBJ whole genome shotgun (WGS) entry which is preliminary data.</text>
</comment>
<protein>
    <recommendedName>
        <fullName evidence="3">HTH cro/C1-type domain-containing protein</fullName>
    </recommendedName>
</protein>
<dbReference type="GO" id="GO:0003677">
    <property type="term" value="F:DNA binding"/>
    <property type="evidence" value="ECO:0007669"/>
    <property type="project" value="InterPro"/>
</dbReference>
<dbReference type="AlphaFoldDB" id="A0A0A5G5H1"/>
<dbReference type="Pfam" id="PF13464">
    <property type="entry name" value="RodZ_C"/>
    <property type="match status" value="1"/>
</dbReference>
<feature type="compositionally biased region" description="Basic and acidic residues" evidence="1">
    <location>
        <begin position="180"/>
        <end position="195"/>
    </location>
</feature>
<keyword evidence="5" id="KW-1185">Reference proteome</keyword>
<dbReference type="PROSITE" id="PS50943">
    <property type="entry name" value="HTH_CROC1"/>
    <property type="match status" value="1"/>
</dbReference>
<dbReference type="EMBL" id="AVPG01000002">
    <property type="protein sequence ID" value="KGX88376.1"/>
    <property type="molecule type" value="Genomic_DNA"/>
</dbReference>
<feature type="domain" description="HTH cro/C1-type" evidence="3">
    <location>
        <begin position="7"/>
        <end position="67"/>
    </location>
</feature>
<evidence type="ECO:0000313" key="5">
    <source>
        <dbReference type="Proteomes" id="UP000030401"/>
    </source>
</evidence>
<evidence type="ECO:0000256" key="2">
    <source>
        <dbReference type="SAM" id="Phobius"/>
    </source>
</evidence>
<proteinExistence type="predicted"/>
<sequence length="308" mass="35083">MEIGSRLKEAREAKKLSLEDVQQETKIQIRYLQAIEQGDFGIMPGKFYTRAFIKQYAEAVGLDPEELFEQHQNEIPSASDDEYIQYTRVQRHKEQSSDKNSMWMTIIPKGIIALLLIGIVVVAYVFLIQSGGDDGNHNAVDSSKAGNEVTYEKNPDTNANSAPPEQDKEDQADKEEDEEEKQKAEEEKEEEKPKEQLNLVEKGSGTRPSHAFELESPEQLKLEFEATNADNPESYLEVRDGSGKVYFSTILNKDNSPQQFDLTGEEQIDITIGRSYQLDMKINGEKVKYPVDPNERDVQEFHITVKDE</sequence>
<evidence type="ECO:0000259" key="3">
    <source>
        <dbReference type="PROSITE" id="PS50943"/>
    </source>
</evidence>
<dbReference type="eggNOG" id="COG1426">
    <property type="taxonomic scope" value="Bacteria"/>
</dbReference>
<dbReference type="InterPro" id="IPR050400">
    <property type="entry name" value="Bact_Cytoskel_RodZ"/>
</dbReference>
<dbReference type="InterPro" id="IPR010982">
    <property type="entry name" value="Lambda_DNA-bd_dom_sf"/>
</dbReference>
<dbReference type="Proteomes" id="UP000030401">
    <property type="component" value="Unassembled WGS sequence"/>
</dbReference>
<dbReference type="PANTHER" id="PTHR34475">
    <property type="match status" value="1"/>
</dbReference>